<accession>A0A9P6UPK8</accession>
<evidence type="ECO:0000313" key="4">
    <source>
        <dbReference type="EMBL" id="KAG0314050.1"/>
    </source>
</evidence>
<keyword evidence="1" id="KW-0344">Guanine-nucleotide releasing factor</keyword>
<gene>
    <name evidence="4" type="ORF">BGZ97_009678</name>
</gene>
<feature type="compositionally biased region" description="Low complexity" evidence="2">
    <location>
        <begin position="206"/>
        <end position="226"/>
    </location>
</feature>
<reference evidence="4" key="1">
    <citation type="journal article" date="2020" name="Fungal Divers.">
        <title>Resolving the Mortierellaceae phylogeny through synthesis of multi-gene phylogenetics and phylogenomics.</title>
        <authorList>
            <person name="Vandepol N."/>
            <person name="Liber J."/>
            <person name="Desiro A."/>
            <person name="Na H."/>
            <person name="Kennedy M."/>
            <person name="Barry K."/>
            <person name="Grigoriev I.V."/>
            <person name="Miller A.N."/>
            <person name="O'Donnell K."/>
            <person name="Stajich J.E."/>
            <person name="Bonito G."/>
        </authorList>
    </citation>
    <scope>NUCLEOTIDE SEQUENCE</scope>
    <source>
        <strain evidence="4">NVP60</strain>
    </source>
</reference>
<dbReference type="AlphaFoldDB" id="A0A9P6UPK8"/>
<dbReference type="SUPFAM" id="SSF48366">
    <property type="entry name" value="Ras GEF"/>
    <property type="match status" value="1"/>
</dbReference>
<dbReference type="InterPro" id="IPR000651">
    <property type="entry name" value="Ras-like_Gua-exchang_fac_N"/>
</dbReference>
<dbReference type="InterPro" id="IPR023578">
    <property type="entry name" value="Ras_GEF_dom_sf"/>
</dbReference>
<feature type="region of interest" description="Disordered" evidence="2">
    <location>
        <begin position="100"/>
        <end position="122"/>
    </location>
</feature>
<feature type="region of interest" description="Disordered" evidence="2">
    <location>
        <begin position="195"/>
        <end position="240"/>
    </location>
</feature>
<evidence type="ECO:0000256" key="1">
    <source>
        <dbReference type="PROSITE-ProRule" id="PRU00135"/>
    </source>
</evidence>
<evidence type="ECO:0000313" key="5">
    <source>
        <dbReference type="Proteomes" id="UP000823405"/>
    </source>
</evidence>
<dbReference type="PROSITE" id="PS50212">
    <property type="entry name" value="RASGEF_NTER"/>
    <property type="match status" value="1"/>
</dbReference>
<feature type="non-terminal residue" evidence="4">
    <location>
        <position position="1"/>
    </location>
</feature>
<evidence type="ECO:0000256" key="2">
    <source>
        <dbReference type="SAM" id="MobiDB-lite"/>
    </source>
</evidence>
<feature type="domain" description="N-terminal Ras-GEF" evidence="3">
    <location>
        <begin position="316"/>
        <end position="436"/>
    </location>
</feature>
<feature type="region of interest" description="Disordered" evidence="2">
    <location>
        <begin position="1"/>
        <end position="38"/>
    </location>
</feature>
<name>A0A9P6UPK8_9FUNG</name>
<sequence>MGDCHSTFQRSRQQQQNSQSVPSASSFAHPRPESSSAGVATAWVLPPIPTFEELGLRFDRSRTSSMNAITEGERLRAESQQQIQMQDIHRDVTHALLQDESSSNGNGVFESTSACPWSSDEHAAVSGGDNVVVMPDMIPDNQHPSIFDDILSDDNEAYIIWSIPSTKTNTFLSSSAAGPSSSGGVVPASVAALSESVKQHPAGSDAHSASAAATTTQHQQHHQSSSLEKGATSAGQDHSLIKRWSTIEPLNARITETNRSTENLQLSLGQPKPVKQEYGSSTPTTTAAIGSNLRLPKTTTTATAPNITTATELQQKNRVIMAATVEKLVEKLTSEIDYTFLTDFFLIYRLFITPMALLKLIIVRFHWALVDDSPQRQIVRIRTFVTLRHWLLNYFEFDFMRSKDLRQTLGLYLRSLTSHPRVTNSMREQRIVKELRRYVQSLKTIHYRKLAQQKLERKSRKQQQQQQQLLVERRGRLQARRSSAGRR</sequence>
<feature type="compositionally biased region" description="Polar residues" evidence="2">
    <location>
        <begin position="100"/>
        <end position="116"/>
    </location>
</feature>
<protein>
    <recommendedName>
        <fullName evidence="3">N-terminal Ras-GEF domain-containing protein</fullName>
    </recommendedName>
</protein>
<dbReference type="Pfam" id="PF00618">
    <property type="entry name" value="RasGEF_N"/>
    <property type="match status" value="1"/>
</dbReference>
<dbReference type="EMBL" id="JAAAIN010000472">
    <property type="protein sequence ID" value="KAG0314050.1"/>
    <property type="molecule type" value="Genomic_DNA"/>
</dbReference>
<evidence type="ECO:0000259" key="3">
    <source>
        <dbReference type="PROSITE" id="PS50212"/>
    </source>
</evidence>
<dbReference type="CDD" id="cd06224">
    <property type="entry name" value="REM"/>
    <property type="match status" value="1"/>
</dbReference>
<dbReference type="GO" id="GO:0005085">
    <property type="term" value="F:guanyl-nucleotide exchange factor activity"/>
    <property type="evidence" value="ECO:0007669"/>
    <property type="project" value="UniProtKB-KW"/>
</dbReference>
<dbReference type="Proteomes" id="UP000823405">
    <property type="component" value="Unassembled WGS sequence"/>
</dbReference>
<dbReference type="OrthoDB" id="10254377at2759"/>
<keyword evidence="5" id="KW-1185">Reference proteome</keyword>
<comment type="caution">
    <text evidence="4">The sequence shown here is derived from an EMBL/GenBank/DDBJ whole genome shotgun (WGS) entry which is preliminary data.</text>
</comment>
<feature type="compositionally biased region" description="Basic residues" evidence="2">
    <location>
        <begin position="476"/>
        <end position="487"/>
    </location>
</feature>
<proteinExistence type="predicted"/>
<feature type="compositionally biased region" description="Low complexity" evidence="2">
    <location>
        <begin position="9"/>
        <end position="26"/>
    </location>
</feature>
<organism evidence="4 5">
    <name type="scientific">Linnemannia gamsii</name>
    <dbReference type="NCBI Taxonomy" id="64522"/>
    <lineage>
        <taxon>Eukaryota</taxon>
        <taxon>Fungi</taxon>
        <taxon>Fungi incertae sedis</taxon>
        <taxon>Mucoromycota</taxon>
        <taxon>Mortierellomycotina</taxon>
        <taxon>Mortierellomycetes</taxon>
        <taxon>Mortierellales</taxon>
        <taxon>Mortierellaceae</taxon>
        <taxon>Linnemannia</taxon>
    </lineage>
</organism>
<feature type="region of interest" description="Disordered" evidence="2">
    <location>
        <begin position="456"/>
        <end position="487"/>
    </location>
</feature>
<dbReference type="Gene3D" id="1.20.870.10">
    <property type="entry name" value="Son of sevenless (SoS) protein Chain: S domain 1"/>
    <property type="match status" value="1"/>
</dbReference>
<dbReference type="SMART" id="SM00229">
    <property type="entry name" value="RasGEFN"/>
    <property type="match status" value="1"/>
</dbReference>